<organism evidence="1 2">
    <name type="scientific">Pueribacillus theae</name>
    <dbReference type="NCBI Taxonomy" id="2171751"/>
    <lineage>
        <taxon>Bacteria</taxon>
        <taxon>Bacillati</taxon>
        <taxon>Bacillota</taxon>
        <taxon>Bacilli</taxon>
        <taxon>Bacillales</taxon>
        <taxon>Bacillaceae</taxon>
        <taxon>Pueribacillus</taxon>
    </lineage>
</organism>
<accession>A0A2U1K0N5</accession>
<evidence type="ECO:0000313" key="2">
    <source>
        <dbReference type="Proteomes" id="UP000245998"/>
    </source>
</evidence>
<dbReference type="EMBL" id="QCZG01000019">
    <property type="protein sequence ID" value="PWA11070.1"/>
    <property type="molecule type" value="Genomic_DNA"/>
</dbReference>
<protein>
    <submittedName>
        <fullName evidence="1">Uncharacterized protein</fullName>
    </submittedName>
</protein>
<dbReference type="RefSeq" id="WP_116554802.1">
    <property type="nucleotide sequence ID" value="NZ_QCZG01000019.1"/>
</dbReference>
<gene>
    <name evidence="1" type="ORF">DCC39_10250</name>
</gene>
<name>A0A2U1K0N5_9BACI</name>
<dbReference type="AlphaFoldDB" id="A0A2U1K0N5"/>
<keyword evidence="2" id="KW-1185">Reference proteome</keyword>
<comment type="caution">
    <text evidence="1">The sequence shown here is derived from an EMBL/GenBank/DDBJ whole genome shotgun (WGS) entry which is preliminary data.</text>
</comment>
<sequence length="70" mass="8186">MGNDAQSVPINLTTITSQSSLAQINNNFRKIQAEVSGVRQDFGRRVREFEDHKDYMERYLDGERPANWRK</sequence>
<dbReference type="Proteomes" id="UP000245998">
    <property type="component" value="Unassembled WGS sequence"/>
</dbReference>
<evidence type="ECO:0000313" key="1">
    <source>
        <dbReference type="EMBL" id="PWA11070.1"/>
    </source>
</evidence>
<reference evidence="1 2" key="1">
    <citation type="submission" date="2018-04" db="EMBL/GenBank/DDBJ databases">
        <title>Camelliibacillus theae gen. nov., sp. nov., isolated from Pu'er tea.</title>
        <authorList>
            <person name="Niu L."/>
        </authorList>
    </citation>
    <scope>NUCLEOTIDE SEQUENCE [LARGE SCALE GENOMIC DNA]</scope>
    <source>
        <strain evidence="1 2">T8</strain>
    </source>
</reference>
<proteinExistence type="predicted"/>